<evidence type="ECO:0000313" key="13">
    <source>
        <dbReference type="EMBL" id="UWN57064.1"/>
    </source>
</evidence>
<organism evidence="13 14">
    <name type="scientific">Alistipes ihumii AP11</name>
    <dbReference type="NCBI Taxonomy" id="1211813"/>
    <lineage>
        <taxon>Bacteria</taxon>
        <taxon>Pseudomonadati</taxon>
        <taxon>Bacteroidota</taxon>
        <taxon>Bacteroidia</taxon>
        <taxon>Bacteroidales</taxon>
        <taxon>Rikenellaceae</taxon>
        <taxon>Alistipes</taxon>
    </lineage>
</organism>
<feature type="compositionally biased region" description="Basic and acidic residues" evidence="10">
    <location>
        <begin position="84"/>
        <end position="93"/>
    </location>
</feature>
<dbReference type="Pfam" id="PF03544">
    <property type="entry name" value="TonB_C"/>
    <property type="match status" value="1"/>
</dbReference>
<reference evidence="13" key="1">
    <citation type="journal article" date="2022" name="Cell">
        <title>Design, construction, and in vivo augmentation of a complex gut microbiome.</title>
        <authorList>
            <person name="Cheng A.G."/>
            <person name="Ho P.Y."/>
            <person name="Aranda-Diaz A."/>
            <person name="Jain S."/>
            <person name="Yu F.B."/>
            <person name="Meng X."/>
            <person name="Wang M."/>
            <person name="Iakiviak M."/>
            <person name="Nagashima K."/>
            <person name="Zhao A."/>
            <person name="Murugkar P."/>
            <person name="Patil A."/>
            <person name="Atabakhsh K."/>
            <person name="Weakley A."/>
            <person name="Yan J."/>
            <person name="Brumbaugh A.R."/>
            <person name="Higginbottom S."/>
            <person name="Dimas A."/>
            <person name="Shiver A.L."/>
            <person name="Deutschbauer A."/>
            <person name="Neff N."/>
            <person name="Sonnenburg J.L."/>
            <person name="Huang K.C."/>
            <person name="Fischbach M.A."/>
        </authorList>
    </citation>
    <scope>NUCLEOTIDE SEQUENCE</scope>
    <source>
        <strain evidence="13">AP11</strain>
    </source>
</reference>
<dbReference type="SUPFAM" id="SSF74653">
    <property type="entry name" value="TolA/TonB C-terminal domain"/>
    <property type="match status" value="1"/>
</dbReference>
<evidence type="ECO:0000256" key="9">
    <source>
        <dbReference type="ARBA" id="ARBA00023136"/>
    </source>
</evidence>
<keyword evidence="3" id="KW-0813">Transport</keyword>
<evidence type="ECO:0000256" key="11">
    <source>
        <dbReference type="SAM" id="Phobius"/>
    </source>
</evidence>
<dbReference type="Gene3D" id="3.30.1150.10">
    <property type="match status" value="1"/>
</dbReference>
<evidence type="ECO:0000256" key="3">
    <source>
        <dbReference type="ARBA" id="ARBA00022448"/>
    </source>
</evidence>
<evidence type="ECO:0000256" key="2">
    <source>
        <dbReference type="ARBA" id="ARBA00006555"/>
    </source>
</evidence>
<evidence type="ECO:0000256" key="1">
    <source>
        <dbReference type="ARBA" id="ARBA00004383"/>
    </source>
</evidence>
<name>A0ABY5V095_9BACT</name>
<keyword evidence="9 11" id="KW-0472">Membrane</keyword>
<comment type="similarity">
    <text evidence="2">Belongs to the TonB family.</text>
</comment>
<dbReference type="EMBL" id="CP102294">
    <property type="protein sequence ID" value="UWN57064.1"/>
    <property type="molecule type" value="Genomic_DNA"/>
</dbReference>
<dbReference type="GeneID" id="82892172"/>
<keyword evidence="7" id="KW-0653">Protein transport</keyword>
<evidence type="ECO:0000256" key="8">
    <source>
        <dbReference type="ARBA" id="ARBA00022989"/>
    </source>
</evidence>
<dbReference type="InterPro" id="IPR051045">
    <property type="entry name" value="TonB-dependent_transducer"/>
</dbReference>
<gene>
    <name evidence="13" type="ORF">NQ491_10520</name>
</gene>
<feature type="domain" description="TonB C-terminal" evidence="12">
    <location>
        <begin position="182"/>
        <end position="274"/>
    </location>
</feature>
<accession>A0ABY5V095</accession>
<comment type="subcellular location">
    <subcellularLocation>
        <location evidence="1">Cell inner membrane</location>
        <topology evidence="1">Single-pass membrane protein</topology>
        <orientation evidence="1">Periplasmic side</orientation>
    </subcellularLocation>
</comment>
<dbReference type="RefSeq" id="WP_019245594.1">
    <property type="nucleotide sequence ID" value="NZ_CAPH01000009.1"/>
</dbReference>
<feature type="region of interest" description="Disordered" evidence="10">
    <location>
        <begin position="77"/>
        <end position="104"/>
    </location>
</feature>
<dbReference type="InterPro" id="IPR006260">
    <property type="entry name" value="TonB/TolA_C"/>
</dbReference>
<dbReference type="PANTHER" id="PTHR33446">
    <property type="entry name" value="PROTEIN TONB-RELATED"/>
    <property type="match status" value="1"/>
</dbReference>
<evidence type="ECO:0000256" key="5">
    <source>
        <dbReference type="ARBA" id="ARBA00022519"/>
    </source>
</evidence>
<sequence>MNNIDLNSKQWCELVFEGKNHDFGAYEMRRDSAARHNKAMLIVTILAIVVILLPSIIRFVAPKKEAEEKMTEVTTLSKLPPAEVKQEEFKKPDAPPPPPLKSSLKFTAPVIKKDEEVPEEEEMKTQDEVTQSKVAISIADVKGNDEIHGQDIADLREVAQEKPKEEVEEIFTVAEQMPQFPGGPAALQEFLAKNLRYPPIAAENGISGTVVVRFAVWKDGSIRNIEVLSPVDRSLDEEAVRVIKSMPNWIPGKQNGNSVSVYFVAPVKFQLAEQ</sequence>
<dbReference type="PANTHER" id="PTHR33446:SF2">
    <property type="entry name" value="PROTEIN TONB"/>
    <property type="match status" value="1"/>
</dbReference>
<evidence type="ECO:0000259" key="12">
    <source>
        <dbReference type="PROSITE" id="PS52015"/>
    </source>
</evidence>
<dbReference type="InterPro" id="IPR037682">
    <property type="entry name" value="TonB_C"/>
</dbReference>
<proteinExistence type="inferred from homology"/>
<evidence type="ECO:0000256" key="6">
    <source>
        <dbReference type="ARBA" id="ARBA00022692"/>
    </source>
</evidence>
<feature type="transmembrane region" description="Helical" evidence="11">
    <location>
        <begin position="39"/>
        <end position="61"/>
    </location>
</feature>
<keyword evidence="8 11" id="KW-1133">Transmembrane helix</keyword>
<evidence type="ECO:0000256" key="7">
    <source>
        <dbReference type="ARBA" id="ARBA00022927"/>
    </source>
</evidence>
<keyword evidence="6 11" id="KW-0812">Transmembrane</keyword>
<dbReference type="PRINTS" id="PR01374">
    <property type="entry name" value="TONBPROTEIN"/>
</dbReference>
<dbReference type="InterPro" id="IPR003538">
    <property type="entry name" value="TonB"/>
</dbReference>
<dbReference type="PROSITE" id="PS52015">
    <property type="entry name" value="TONB_CTD"/>
    <property type="match status" value="1"/>
</dbReference>
<keyword evidence="4" id="KW-1003">Cell membrane</keyword>
<protein>
    <submittedName>
        <fullName evidence="13">Energy transducer TonB</fullName>
    </submittedName>
</protein>
<keyword evidence="5" id="KW-0997">Cell inner membrane</keyword>
<keyword evidence="14" id="KW-1185">Reference proteome</keyword>
<dbReference type="Proteomes" id="UP001059295">
    <property type="component" value="Chromosome"/>
</dbReference>
<evidence type="ECO:0000256" key="4">
    <source>
        <dbReference type="ARBA" id="ARBA00022475"/>
    </source>
</evidence>
<evidence type="ECO:0000313" key="14">
    <source>
        <dbReference type="Proteomes" id="UP001059295"/>
    </source>
</evidence>
<dbReference type="NCBIfam" id="TIGR01352">
    <property type="entry name" value="tonB_Cterm"/>
    <property type="match status" value="1"/>
</dbReference>
<evidence type="ECO:0000256" key="10">
    <source>
        <dbReference type="SAM" id="MobiDB-lite"/>
    </source>
</evidence>